<dbReference type="Gene3D" id="3.40.50.300">
    <property type="entry name" value="P-loop containing nucleotide triphosphate hydrolases"/>
    <property type="match status" value="1"/>
</dbReference>
<keyword evidence="4" id="KW-0067">ATP-binding</keyword>
<dbReference type="Pfam" id="PF00271">
    <property type="entry name" value="Helicase_C"/>
    <property type="match status" value="1"/>
</dbReference>
<protein>
    <submittedName>
        <fullName evidence="4">Helicase</fullName>
    </submittedName>
</protein>
<dbReference type="PANTHER" id="PTHR45766">
    <property type="entry name" value="DNA ANNEALING HELICASE AND ENDONUCLEASE ZRANB3 FAMILY MEMBER"/>
    <property type="match status" value="1"/>
</dbReference>
<name>A0A380TBN2_9ZZZZ</name>
<evidence type="ECO:0000313" key="4">
    <source>
        <dbReference type="EMBL" id="SUS05623.1"/>
    </source>
</evidence>
<evidence type="ECO:0000259" key="2">
    <source>
        <dbReference type="PROSITE" id="PS51192"/>
    </source>
</evidence>
<gene>
    <name evidence="4" type="ORF">DF3PB_20091</name>
</gene>
<dbReference type="InterPro" id="IPR038718">
    <property type="entry name" value="SNF2-like_sf"/>
</dbReference>
<dbReference type="Gene3D" id="3.40.50.10810">
    <property type="entry name" value="Tandem AAA-ATPase domain"/>
    <property type="match status" value="1"/>
</dbReference>
<dbReference type="GO" id="GO:0016787">
    <property type="term" value="F:hydrolase activity"/>
    <property type="evidence" value="ECO:0007669"/>
    <property type="project" value="UniProtKB-KW"/>
</dbReference>
<dbReference type="InterPro" id="IPR027417">
    <property type="entry name" value="P-loop_NTPase"/>
</dbReference>
<dbReference type="GO" id="GO:0004386">
    <property type="term" value="F:helicase activity"/>
    <property type="evidence" value="ECO:0007669"/>
    <property type="project" value="UniProtKB-KW"/>
</dbReference>
<dbReference type="InterPro" id="IPR014001">
    <property type="entry name" value="Helicase_ATP-bd"/>
</dbReference>
<dbReference type="PANTHER" id="PTHR45766:SF6">
    <property type="entry name" value="SWI_SNF-RELATED MATRIX-ASSOCIATED ACTIN-DEPENDENT REGULATOR OF CHROMATIN SUBFAMILY A-LIKE PROTEIN 1"/>
    <property type="match status" value="1"/>
</dbReference>
<dbReference type="PROSITE" id="PS51194">
    <property type="entry name" value="HELICASE_CTER"/>
    <property type="match status" value="1"/>
</dbReference>
<dbReference type="SMART" id="SM00487">
    <property type="entry name" value="DEXDc"/>
    <property type="match status" value="1"/>
</dbReference>
<dbReference type="Pfam" id="PF00176">
    <property type="entry name" value="SNF2-rel_dom"/>
    <property type="match status" value="1"/>
</dbReference>
<feature type="domain" description="Helicase ATP-binding" evidence="2">
    <location>
        <begin position="283"/>
        <end position="467"/>
    </location>
</feature>
<dbReference type="SMART" id="SM00490">
    <property type="entry name" value="HELICc"/>
    <property type="match status" value="1"/>
</dbReference>
<dbReference type="PROSITE" id="PS51192">
    <property type="entry name" value="HELICASE_ATP_BIND_1"/>
    <property type="match status" value="1"/>
</dbReference>
<proteinExistence type="predicted"/>
<dbReference type="AlphaFoldDB" id="A0A380TBN2"/>
<evidence type="ECO:0000259" key="3">
    <source>
        <dbReference type="PROSITE" id="PS51194"/>
    </source>
</evidence>
<dbReference type="GO" id="GO:0005524">
    <property type="term" value="F:ATP binding"/>
    <property type="evidence" value="ECO:0007669"/>
    <property type="project" value="InterPro"/>
</dbReference>
<dbReference type="InterPro" id="IPR041650">
    <property type="entry name" value="HEPN_Swt1"/>
</dbReference>
<sequence>MNDLIRIATLEITHFLATQLPGLSPNWWQKHVVNRLSFQQKRIVQERGHSSLQQLDLAALLRVLDQNWYELGSKLPLPREARTWLKELQTVRNKWAHMSGEALPPSEVYRDADTLGRVFTILGTEPASLQAVEAAKAAALAAMTGHAANPTTDAGNQQQSRPQIVMSDTAGSEAPPPAPSMFKVGDLVALRSDPTTLVPVIEVIPGGAESRYRVFQNNTKTIYYESQLQAAPATEDVHDQLSVRELHAHLTSLHVLSPSTSNLFSLRLGRVQFIPYQYRPVLKLIRADRPRLLIADEVGVGKTIEAGLIIQELRARMDIASVLVICPKALVAERKWFTEMKRFDESFTALDGKLLRHCLRETHLDGEWPEKYSKAILPFSLFDSDLLFGRDRRGKKTDQGLLDLDPPPKFDLVIVDEAHHLRNTETLQHQGVRFFCDNASAVLLLTATPVQLGSQDLFTLLNVLRPDLVIDPPSFDQMAEPNRHINTAIQHCRAGRPLWQQEARACLDAIANTSWGQLFLRESPAFQSVYDRLGEDGLTDTDRVKLIRAIEDLYTFGSLINRTRRRDIGEFTSRKPETLTVEFTEDQRRLHDDLLDVIARILTRCHGQQNVKFLMTTIRRQAASCLYGLAPLLSDILTGKLDRLEVMEAGDSDDETDLTFVDQVRADIEDILERARNLDARDPKVEAFLKVLIDKDKRPNNKALVFSTFRHTLSYLDAHARRAGIRVGLVHGDVPDEDRADLRRRFALPREDGNAIDVLLSSEVGCEGLDFQFCDLLVNYDLPWNPMRIEQRIGRIDRFGQQSVTVAIVNLITPGTVDAAIYDRCLWRIGVFQHAVGGSEEILGKITSELHDIAESFTLSEDERAERLQQLSDNAIRIIQEEQELETRQSELFGLSVPNQSWSEEIKAAQSHWLAPAGLQGCVTAYLASRLSSEGSHVLGDKALKTLRLGQEARDLLLADFKRLPRSLDPIARAWEKWLKGDKPTLSVTFDQQVAAENPKVIHLSVVHPLVRQAARHLEITEPKHVALVAVHPDIPGGTYPFALYRWSKHGVRQDEVLIAVADDVHVEPALLQLLQTAADASPVSLLDAAQCEALDARHYEKWSAARADHIADNRQLVEQRIQSLTVSHRARCHAIQDQISRATNDKIRLMKQSELLRANADFDRRVVELQQAADSGDIRATSVVFGTLSVSET</sequence>
<dbReference type="InterPro" id="IPR001650">
    <property type="entry name" value="Helicase_C-like"/>
</dbReference>
<dbReference type="SUPFAM" id="SSF52540">
    <property type="entry name" value="P-loop containing nucleoside triphosphate hydrolases"/>
    <property type="match status" value="2"/>
</dbReference>
<reference evidence="4" key="1">
    <citation type="submission" date="2018-07" db="EMBL/GenBank/DDBJ databases">
        <authorList>
            <person name="Quirk P.G."/>
            <person name="Krulwich T.A."/>
        </authorList>
    </citation>
    <scope>NUCLEOTIDE SEQUENCE</scope>
</reference>
<dbReference type="InterPro" id="IPR000330">
    <property type="entry name" value="SNF2_N"/>
</dbReference>
<keyword evidence="4" id="KW-0347">Helicase</keyword>
<accession>A0A380TBN2</accession>
<keyword evidence="4" id="KW-0547">Nucleotide-binding</keyword>
<dbReference type="Pfam" id="PF18731">
    <property type="entry name" value="HEPN_Swt1"/>
    <property type="match status" value="1"/>
</dbReference>
<evidence type="ECO:0000256" key="1">
    <source>
        <dbReference type="ARBA" id="ARBA00022801"/>
    </source>
</evidence>
<dbReference type="EMBL" id="UIDG01000112">
    <property type="protein sequence ID" value="SUS05623.1"/>
    <property type="molecule type" value="Genomic_DNA"/>
</dbReference>
<dbReference type="CDD" id="cd18793">
    <property type="entry name" value="SF2_C_SNF"/>
    <property type="match status" value="1"/>
</dbReference>
<feature type="domain" description="Helicase C-terminal" evidence="3">
    <location>
        <begin position="684"/>
        <end position="872"/>
    </location>
</feature>
<keyword evidence="1" id="KW-0378">Hydrolase</keyword>
<organism evidence="4">
    <name type="scientific">metagenome</name>
    <dbReference type="NCBI Taxonomy" id="256318"/>
    <lineage>
        <taxon>unclassified sequences</taxon>
        <taxon>metagenomes</taxon>
    </lineage>
</organism>
<dbReference type="InterPro" id="IPR049730">
    <property type="entry name" value="SNF2/RAD54-like_C"/>
</dbReference>